<sequence>MQEASRVYTYVKAAAWTTPALDPVAEQSGELPPSQEKEKKPNRRRNETRGIWRNGIWGERSPDPGYLSSEPREPSSDLR</sequence>
<feature type="compositionally biased region" description="Basic and acidic residues" evidence="1">
    <location>
        <begin position="35"/>
        <end position="50"/>
    </location>
</feature>
<accession>A0A450XUG8</accession>
<organism evidence="3">
    <name type="scientific">Candidatus Kentrum sp. LPFa</name>
    <dbReference type="NCBI Taxonomy" id="2126335"/>
    <lineage>
        <taxon>Bacteria</taxon>
        <taxon>Pseudomonadati</taxon>
        <taxon>Pseudomonadota</taxon>
        <taxon>Gammaproteobacteria</taxon>
        <taxon>Candidatus Kentrum</taxon>
    </lineage>
</organism>
<feature type="region of interest" description="Disordered" evidence="1">
    <location>
        <begin position="19"/>
        <end position="79"/>
    </location>
</feature>
<dbReference type="EMBL" id="CAADFM010000222">
    <property type="protein sequence ID" value="VFK19361.1"/>
    <property type="molecule type" value="Genomic_DNA"/>
</dbReference>
<evidence type="ECO:0000313" key="2">
    <source>
        <dbReference type="EMBL" id="VFK19361.1"/>
    </source>
</evidence>
<dbReference type="EMBL" id="CAADFP010000186">
    <property type="protein sequence ID" value="VFK32922.1"/>
    <property type="molecule type" value="Genomic_DNA"/>
</dbReference>
<feature type="compositionally biased region" description="Basic and acidic residues" evidence="1">
    <location>
        <begin position="70"/>
        <end position="79"/>
    </location>
</feature>
<evidence type="ECO:0000313" key="3">
    <source>
        <dbReference type="EMBL" id="VFK32922.1"/>
    </source>
</evidence>
<protein>
    <submittedName>
        <fullName evidence="3">Uncharacterized protein</fullName>
    </submittedName>
</protein>
<evidence type="ECO:0000256" key="1">
    <source>
        <dbReference type="SAM" id="MobiDB-lite"/>
    </source>
</evidence>
<proteinExistence type="predicted"/>
<gene>
    <name evidence="2" type="ORF">BECKLPF1236A_GA0070988_102221</name>
    <name evidence="3" type="ORF">BECKLPF1236C_GA0070990_101861</name>
</gene>
<reference evidence="3" key="1">
    <citation type="submission" date="2019-02" db="EMBL/GenBank/DDBJ databases">
        <authorList>
            <person name="Gruber-Vodicka R. H."/>
            <person name="Seah K. B. B."/>
        </authorList>
    </citation>
    <scope>NUCLEOTIDE SEQUENCE</scope>
    <source>
        <strain evidence="2">BECK_S312</strain>
        <strain evidence="3">BECK_S426</strain>
    </source>
</reference>
<name>A0A450XUG8_9GAMM</name>
<dbReference type="AlphaFoldDB" id="A0A450XUG8"/>